<dbReference type="EMBL" id="JALNTZ010000004">
    <property type="protein sequence ID" value="KAJ3655761.1"/>
    <property type="molecule type" value="Genomic_DNA"/>
</dbReference>
<organism evidence="1 2">
    <name type="scientific">Zophobas morio</name>
    <dbReference type="NCBI Taxonomy" id="2755281"/>
    <lineage>
        <taxon>Eukaryota</taxon>
        <taxon>Metazoa</taxon>
        <taxon>Ecdysozoa</taxon>
        <taxon>Arthropoda</taxon>
        <taxon>Hexapoda</taxon>
        <taxon>Insecta</taxon>
        <taxon>Pterygota</taxon>
        <taxon>Neoptera</taxon>
        <taxon>Endopterygota</taxon>
        <taxon>Coleoptera</taxon>
        <taxon>Polyphaga</taxon>
        <taxon>Cucujiformia</taxon>
        <taxon>Tenebrionidae</taxon>
        <taxon>Zophobas</taxon>
    </lineage>
</organism>
<evidence type="ECO:0000313" key="2">
    <source>
        <dbReference type="Proteomes" id="UP001168821"/>
    </source>
</evidence>
<name>A0AA38MGR4_9CUCU</name>
<proteinExistence type="predicted"/>
<evidence type="ECO:0000313" key="1">
    <source>
        <dbReference type="EMBL" id="KAJ3655761.1"/>
    </source>
</evidence>
<comment type="caution">
    <text evidence="1">The sequence shown here is derived from an EMBL/GenBank/DDBJ whole genome shotgun (WGS) entry which is preliminary data.</text>
</comment>
<accession>A0AA38MGR4</accession>
<sequence>MEERALIPLDIVAKIEDYQSRKMIPKNQRVEAEVHSKQKDNEKDLELVIPKKKSRAVKRPENKNKNYVIGTNQSEETSSTLLVAPKKAFWYVSRLRPGTTVQQVVDFLNPDFPEVRCEPIDSKYPQHYSSFKVIVNLANKDNIMDPNIWPQETYVARFFHRKAKTEEGGGVN</sequence>
<gene>
    <name evidence="1" type="ORF">Zmor_014875</name>
</gene>
<dbReference type="Proteomes" id="UP001168821">
    <property type="component" value="Unassembled WGS sequence"/>
</dbReference>
<reference evidence="1" key="1">
    <citation type="journal article" date="2023" name="G3 (Bethesda)">
        <title>Whole genome assemblies of Zophobas morio and Tenebrio molitor.</title>
        <authorList>
            <person name="Kaur S."/>
            <person name="Stinson S.A."/>
            <person name="diCenzo G.C."/>
        </authorList>
    </citation>
    <scope>NUCLEOTIDE SEQUENCE</scope>
    <source>
        <strain evidence="1">QUZm001</strain>
    </source>
</reference>
<dbReference type="AlphaFoldDB" id="A0AA38MGR4"/>
<protein>
    <submittedName>
        <fullName evidence="1">Uncharacterized protein</fullName>
    </submittedName>
</protein>
<keyword evidence="2" id="KW-1185">Reference proteome</keyword>